<gene>
    <name evidence="2" type="ORF">FAM23169_00863</name>
</gene>
<dbReference type="KEGG" id="lpar:FAM21731_00908"/>
<keyword evidence="1" id="KW-0812">Transmembrane</keyword>
<dbReference type="EMBL" id="MSBD01000018">
    <property type="protein sequence ID" value="ORN30292.1"/>
    <property type="molecule type" value="Genomic_DNA"/>
</dbReference>
<keyword evidence="1" id="KW-1133">Transmembrane helix</keyword>
<evidence type="ECO:0000313" key="2">
    <source>
        <dbReference type="EMBL" id="ORN30292.1"/>
    </source>
</evidence>
<keyword evidence="3" id="KW-1185">Reference proteome</keyword>
<dbReference type="AlphaFoldDB" id="A0A1X1FFX9"/>
<feature type="transmembrane region" description="Helical" evidence="1">
    <location>
        <begin position="63"/>
        <end position="83"/>
    </location>
</feature>
<reference evidence="2 3" key="1">
    <citation type="journal article" date="2017" name="Front. Microbiol.">
        <title>The Histidine Decarboxylase Gene Cluster of Lactobacillus parabuchneri Was Gained by Horizontal Gene Transfer and Is Mobile within the Species.</title>
        <authorList>
            <person name="Wuthrich D."/>
            <person name="Berthoud H."/>
            <person name="Wechsler D."/>
            <person name="Eugster E."/>
            <person name="Irmler S."/>
            <person name="Bruggmann R."/>
        </authorList>
    </citation>
    <scope>NUCLEOTIDE SEQUENCE [LARGE SCALE GENOMIC DNA]</scope>
    <source>
        <strain evidence="2 3">FAM23169</strain>
    </source>
</reference>
<dbReference type="Proteomes" id="UP000193009">
    <property type="component" value="Unassembled WGS sequence"/>
</dbReference>
<evidence type="ECO:0000256" key="1">
    <source>
        <dbReference type="SAM" id="Phobius"/>
    </source>
</evidence>
<sequence length="119" mass="13824">MNIVWPITFVFFFLTEATFLTWTKLLSYPMSISTVICYLGFAISFNVAILFYSPLSITITKTYIGLVLALTVDYFPWMFNSFILRKHWGDDIVSMYSFNKWISCLLFVITGLSSIAIFY</sequence>
<protein>
    <submittedName>
        <fullName evidence="2">Uncharacterized protein</fullName>
    </submittedName>
</protein>
<evidence type="ECO:0000313" key="3">
    <source>
        <dbReference type="Proteomes" id="UP000193009"/>
    </source>
</evidence>
<organism evidence="2 3">
    <name type="scientific">Lentilactobacillus parabuchneri</name>
    <dbReference type="NCBI Taxonomy" id="152331"/>
    <lineage>
        <taxon>Bacteria</taxon>
        <taxon>Bacillati</taxon>
        <taxon>Bacillota</taxon>
        <taxon>Bacilli</taxon>
        <taxon>Lactobacillales</taxon>
        <taxon>Lactobacillaceae</taxon>
        <taxon>Lentilactobacillus</taxon>
    </lineage>
</organism>
<keyword evidence="1" id="KW-0472">Membrane</keyword>
<accession>A0A1X1FFX9</accession>
<name>A0A1X1FFX9_9LACO</name>
<feature type="transmembrane region" description="Helical" evidence="1">
    <location>
        <begin position="98"/>
        <end position="118"/>
    </location>
</feature>
<feature type="transmembrane region" description="Helical" evidence="1">
    <location>
        <begin position="27"/>
        <end position="51"/>
    </location>
</feature>
<dbReference type="STRING" id="152331.FAM21731_00908"/>
<proteinExistence type="predicted"/>
<comment type="caution">
    <text evidence="2">The sequence shown here is derived from an EMBL/GenBank/DDBJ whole genome shotgun (WGS) entry which is preliminary data.</text>
</comment>